<protein>
    <recommendedName>
        <fullName evidence="1">YdhG-like domain-containing protein</fullName>
    </recommendedName>
</protein>
<dbReference type="EMBL" id="JYIT01000077">
    <property type="protein sequence ID" value="KJL23291.1"/>
    <property type="molecule type" value="Genomic_DNA"/>
</dbReference>
<gene>
    <name evidence="2" type="ORF">RL72_02079</name>
</gene>
<evidence type="ECO:0000259" key="1">
    <source>
        <dbReference type="Pfam" id="PF08818"/>
    </source>
</evidence>
<dbReference type="OrthoDB" id="3236524at2"/>
<dbReference type="Proteomes" id="UP000033448">
    <property type="component" value="Unassembled WGS sequence"/>
</dbReference>
<sequence length="119" mass="12322">MGAVDDYLATVSDPADRAALARVYEIAGELAPDAEQGTGYRMPALKHDGKVLISAIRAAKHLGVYPFSAAAVAAVAGRVATIPGADASTGAVRFALGSEIPEDLIRDLVSFRLAEIDGR</sequence>
<evidence type="ECO:0000313" key="2">
    <source>
        <dbReference type="EMBL" id="KJL23291.1"/>
    </source>
</evidence>
<comment type="caution">
    <text evidence="2">The sequence shown here is derived from an EMBL/GenBank/DDBJ whole genome shotgun (WGS) entry which is preliminary data.</text>
</comment>
<dbReference type="AlphaFoldDB" id="A0A0F0KVN4"/>
<organism evidence="2 3">
    <name type="scientific">Microbacterium azadirachtae</name>
    <dbReference type="NCBI Taxonomy" id="582680"/>
    <lineage>
        <taxon>Bacteria</taxon>
        <taxon>Bacillati</taxon>
        <taxon>Actinomycetota</taxon>
        <taxon>Actinomycetes</taxon>
        <taxon>Micrococcales</taxon>
        <taxon>Microbacteriaceae</taxon>
        <taxon>Microbacterium</taxon>
    </lineage>
</organism>
<feature type="domain" description="YdhG-like" evidence="1">
    <location>
        <begin position="17"/>
        <end position="112"/>
    </location>
</feature>
<dbReference type="RefSeq" id="WP_045250757.1">
    <property type="nucleotide sequence ID" value="NZ_JYIT01000077.1"/>
</dbReference>
<dbReference type="Gene3D" id="3.90.1150.200">
    <property type="match status" value="1"/>
</dbReference>
<keyword evidence="3" id="KW-1185">Reference proteome</keyword>
<proteinExistence type="predicted"/>
<dbReference type="SUPFAM" id="SSF159888">
    <property type="entry name" value="YdhG-like"/>
    <property type="match status" value="1"/>
</dbReference>
<dbReference type="PATRIC" id="fig|582680.7.peg.2126"/>
<accession>A0A0F0KVN4</accession>
<evidence type="ECO:0000313" key="3">
    <source>
        <dbReference type="Proteomes" id="UP000033448"/>
    </source>
</evidence>
<dbReference type="InterPro" id="IPR014922">
    <property type="entry name" value="YdhG-like"/>
</dbReference>
<name>A0A0F0KVN4_9MICO</name>
<reference evidence="2 3" key="1">
    <citation type="submission" date="2015-02" db="EMBL/GenBank/DDBJ databases">
        <title>Draft genome sequences of ten Microbacterium spp. with emphasis on heavy metal contaminated environments.</title>
        <authorList>
            <person name="Corretto E."/>
        </authorList>
    </citation>
    <scope>NUCLEOTIDE SEQUENCE [LARGE SCALE GENOMIC DNA]</scope>
    <source>
        <strain evidence="2 3">DSM 23848</strain>
    </source>
</reference>
<dbReference type="Pfam" id="PF08818">
    <property type="entry name" value="DUF1801"/>
    <property type="match status" value="1"/>
</dbReference>